<dbReference type="Proteomes" id="UP000790347">
    <property type="component" value="Unassembled WGS sequence"/>
</dbReference>
<name>A0A922L3I9_DERFA</name>
<dbReference type="AlphaFoldDB" id="A0A922L3I9"/>
<evidence type="ECO:0000313" key="3">
    <source>
        <dbReference type="Proteomes" id="UP000790347"/>
    </source>
</evidence>
<evidence type="ECO:0000313" key="2">
    <source>
        <dbReference type="EMBL" id="KAH9510430.1"/>
    </source>
</evidence>
<feature type="compositionally biased region" description="Basic and acidic residues" evidence="1">
    <location>
        <begin position="17"/>
        <end position="33"/>
    </location>
</feature>
<reference evidence="2" key="2">
    <citation type="journal article" date="2022" name="Res Sq">
        <title>Comparative Genomics Reveals Insights into the Divergent Evolution of Astigmatic Mites and Household Pest Adaptations.</title>
        <authorList>
            <person name="Xiong Q."/>
            <person name="Wan A.T.-Y."/>
            <person name="Liu X.-Y."/>
            <person name="Fung C.S.-H."/>
            <person name="Xiao X."/>
            <person name="Malainual N."/>
            <person name="Hou J."/>
            <person name="Wang L."/>
            <person name="Wang M."/>
            <person name="Yang K."/>
            <person name="Cui Y."/>
            <person name="Leung E."/>
            <person name="Nong W."/>
            <person name="Shin S.-K."/>
            <person name="Au S."/>
            <person name="Jeong K.Y."/>
            <person name="Chew F.T."/>
            <person name="Hui J."/>
            <person name="Leung T.F."/>
            <person name="Tungtrongchitr A."/>
            <person name="Zhong N."/>
            <person name="Liu Z."/>
            <person name="Tsui S."/>
        </authorList>
    </citation>
    <scope>NUCLEOTIDE SEQUENCE</scope>
    <source>
        <strain evidence="2">Derf</strain>
        <tissue evidence="2">Whole organism</tissue>
    </source>
</reference>
<comment type="caution">
    <text evidence="2">The sequence shown here is derived from an EMBL/GenBank/DDBJ whole genome shotgun (WGS) entry which is preliminary data.</text>
</comment>
<dbReference type="InterPro" id="IPR005312">
    <property type="entry name" value="DUF1759"/>
</dbReference>
<accession>A0A922L3I9</accession>
<organism evidence="2 3">
    <name type="scientific">Dermatophagoides farinae</name>
    <name type="common">American house dust mite</name>
    <dbReference type="NCBI Taxonomy" id="6954"/>
    <lineage>
        <taxon>Eukaryota</taxon>
        <taxon>Metazoa</taxon>
        <taxon>Ecdysozoa</taxon>
        <taxon>Arthropoda</taxon>
        <taxon>Chelicerata</taxon>
        <taxon>Arachnida</taxon>
        <taxon>Acari</taxon>
        <taxon>Acariformes</taxon>
        <taxon>Sarcoptiformes</taxon>
        <taxon>Astigmata</taxon>
        <taxon>Psoroptidia</taxon>
        <taxon>Analgoidea</taxon>
        <taxon>Pyroglyphidae</taxon>
        <taxon>Dermatophagoidinae</taxon>
        <taxon>Dermatophagoides</taxon>
    </lineage>
</organism>
<feature type="region of interest" description="Disordered" evidence="1">
    <location>
        <begin position="1"/>
        <end position="34"/>
    </location>
</feature>
<proteinExistence type="predicted"/>
<sequence>MSRKRYLNPPTTRSKRQHDDLEEKIRKLDDDSRAANSRENLETILEQAFLTKADVNKSRNQNKLALLEKIQAVIDHTISAVNNFYYNNLPNQSSYSGSNNTTLSTNDRRLRTTIQQLRSTINDNNNSDINNPIVMNNVNNHENVALNTNNSVSTTDMDWQSVKLLEPFKGTFQDFPKFIATFEDVVHNTTAKTSKKWMILVKLLDPKSLDLIAGTTKNEYNKALQILKEHYQNPNAVREFHTKRIRDLKCVVFESDIDQLRINVSIIKDSFNCLVIDPANAGFLDYQFLLEVANKLPLSFIRQATITNQSTRLTAKGLMMFLNTRMIQLENERSLTQNKEPEYRIKSEQPVNVVQTPYFSRYNQRFWQNNPVPRYSPYSNQQTEQRSHQNFENRQFNNRLTFPKQNQKYLGNSGMNQQQLRLQPINVGSQCLFCKGKHSSYLCNEKTYFQKMMLLRGRCKICFDTTHPISACPKKLQLACKQCRGLHHVSICWSNPQVLANEERINSKQVNHYEIINPSPYKALYDTGAQYHRRSSAKRIEDTNNKPINDISTTKQQCGSVQRILCNKRTDRQNCKSSPILHSRRSEDNHRYGNNKQIFASAKPGPFY</sequence>
<dbReference type="Pfam" id="PF03564">
    <property type="entry name" value="DUF1759"/>
    <property type="match status" value="1"/>
</dbReference>
<gene>
    <name evidence="2" type="ORF">DERF_008949</name>
</gene>
<feature type="region of interest" description="Disordered" evidence="1">
    <location>
        <begin position="583"/>
        <end position="608"/>
    </location>
</feature>
<dbReference type="EMBL" id="ASGP02000004">
    <property type="protein sequence ID" value="KAH9510430.1"/>
    <property type="molecule type" value="Genomic_DNA"/>
</dbReference>
<reference evidence="2" key="1">
    <citation type="submission" date="2013-05" db="EMBL/GenBank/DDBJ databases">
        <authorList>
            <person name="Yim A.K.Y."/>
            <person name="Chan T.F."/>
            <person name="Ji K.M."/>
            <person name="Liu X.Y."/>
            <person name="Zhou J.W."/>
            <person name="Li R.Q."/>
            <person name="Yang K.Y."/>
            <person name="Li J."/>
            <person name="Li M."/>
            <person name="Law P.T.W."/>
            <person name="Wu Y.L."/>
            <person name="Cai Z.L."/>
            <person name="Qin H."/>
            <person name="Bao Y."/>
            <person name="Leung R.K.K."/>
            <person name="Ng P.K.S."/>
            <person name="Zou J."/>
            <person name="Zhong X.J."/>
            <person name="Ran P.X."/>
            <person name="Zhong N.S."/>
            <person name="Liu Z.G."/>
            <person name="Tsui S.K.W."/>
        </authorList>
    </citation>
    <scope>NUCLEOTIDE SEQUENCE</scope>
    <source>
        <strain evidence="2">Derf</strain>
        <tissue evidence="2">Whole organism</tissue>
    </source>
</reference>
<protein>
    <submittedName>
        <fullName evidence="2">Uncharacterized protein</fullName>
    </submittedName>
</protein>
<evidence type="ECO:0000256" key="1">
    <source>
        <dbReference type="SAM" id="MobiDB-lite"/>
    </source>
</evidence>
<keyword evidence="3" id="KW-1185">Reference proteome</keyword>